<comment type="similarity">
    <text evidence="2 10">Belongs to the glycosyltransferase 2 family.</text>
</comment>
<dbReference type="InterPro" id="IPR023853">
    <property type="entry name" value="PGA_PgaC/IcaA"/>
</dbReference>
<dbReference type="PANTHER" id="PTHR43630:SF1">
    <property type="entry name" value="POLY-BETA-1,6-N-ACETYL-D-GLUCOSAMINE SYNTHASE"/>
    <property type="match status" value="1"/>
</dbReference>
<dbReference type="SUPFAM" id="SSF53448">
    <property type="entry name" value="Nucleotide-diphospho-sugar transferases"/>
    <property type="match status" value="1"/>
</dbReference>
<dbReference type="GO" id="GO:0005886">
    <property type="term" value="C:plasma membrane"/>
    <property type="evidence" value="ECO:0007669"/>
    <property type="project" value="UniProtKB-SubCell"/>
</dbReference>
<dbReference type="NCBIfam" id="TIGR03937">
    <property type="entry name" value="PgaC_IcaA"/>
    <property type="match status" value="1"/>
</dbReference>
<evidence type="ECO:0000256" key="5">
    <source>
        <dbReference type="ARBA" id="ARBA00022679"/>
    </source>
</evidence>
<sequence length="405" mass="46475">MQWYDYFGLFVLLYPGIMAAYWTISALLYFLIWENRDADDTCTNTPPVSVLIPCFNEARNLQTSIPHLLNLDYPDYELIFIDDGSTDDTLPLIRSWAQQHDRIRVLHQANGGKASALNHGLRHAQGKYIVCIDGDSVLDYGALSYFVQSMETDPNLGGLTGNPRVRNRSTLLGKLQVAEFSSIIGLIKRSQSISGMLFTLSGVILCLHRDILLELGGWSENMITEDIDITWKAQTAGYSVGYEPRALCWVLMPETLLGLYRQRLRWAQGGAETVLKYFRQMLRMQNLRLWPLYLEYLITLFWAFALLIMVPFGLWQGINDGSFNPLTVEVPTVITFCLFLLQFSVSMIIDSRYETGLYLYFFHCIWYPYAFWLLNGLTLLQGFPRAVFRDKNRAATWISPDRGLQ</sequence>
<evidence type="ECO:0000256" key="6">
    <source>
        <dbReference type="ARBA" id="ARBA00022692"/>
    </source>
</evidence>
<evidence type="ECO:0000256" key="10">
    <source>
        <dbReference type="RuleBase" id="RU364028"/>
    </source>
</evidence>
<feature type="transmembrane region" description="Helical" evidence="10">
    <location>
        <begin position="356"/>
        <end position="374"/>
    </location>
</feature>
<dbReference type="Proteomes" id="UP000254927">
    <property type="component" value="Unassembled WGS sequence"/>
</dbReference>
<accession>A0A378TV37</accession>
<dbReference type="GO" id="GO:0043708">
    <property type="term" value="P:cell adhesion involved in biofilm formation"/>
    <property type="evidence" value="ECO:0007669"/>
    <property type="project" value="InterPro"/>
</dbReference>
<keyword evidence="3 10" id="KW-1003">Cell membrane</keyword>
<keyword evidence="7 10" id="KW-1133">Transmembrane helix</keyword>
<feature type="transmembrane region" description="Helical" evidence="10">
    <location>
        <begin position="6"/>
        <end position="31"/>
    </location>
</feature>
<dbReference type="GeneID" id="93351302"/>
<dbReference type="RefSeq" id="WP_074897849.1">
    <property type="nucleotide sequence ID" value="NZ_CP031252.1"/>
</dbReference>
<dbReference type="InterPro" id="IPR029044">
    <property type="entry name" value="Nucleotide-diphossugar_trans"/>
</dbReference>
<keyword evidence="4 10" id="KW-0328">Glycosyltransferase</keyword>
<evidence type="ECO:0000256" key="1">
    <source>
        <dbReference type="ARBA" id="ARBA00004651"/>
    </source>
</evidence>
<proteinExistence type="inferred from homology"/>
<dbReference type="EC" id="2.4.1.-" evidence="10"/>
<feature type="transmembrane region" description="Helical" evidence="10">
    <location>
        <begin position="289"/>
        <end position="310"/>
    </location>
</feature>
<comment type="subcellular location">
    <subcellularLocation>
        <location evidence="1 10">Cell membrane</location>
        <topology evidence="1 10">Multi-pass membrane protein</topology>
    </subcellularLocation>
</comment>
<dbReference type="Gene3D" id="3.90.550.10">
    <property type="entry name" value="Spore Coat Polysaccharide Biosynthesis Protein SpsA, Chain A"/>
    <property type="match status" value="1"/>
</dbReference>
<evidence type="ECO:0000256" key="9">
    <source>
        <dbReference type="NCBIfam" id="TIGR03937"/>
    </source>
</evidence>
<dbReference type="Pfam" id="PF13641">
    <property type="entry name" value="Glyco_tranf_2_3"/>
    <property type="match status" value="1"/>
</dbReference>
<dbReference type="GO" id="GO:0008375">
    <property type="term" value="F:acetylglucosaminyltransferase activity"/>
    <property type="evidence" value="ECO:0007669"/>
    <property type="project" value="UniProtKB-UniRule"/>
</dbReference>
<evidence type="ECO:0000313" key="11">
    <source>
        <dbReference type="EMBL" id="STZ66828.1"/>
    </source>
</evidence>
<reference evidence="11 12" key="1">
    <citation type="submission" date="2018-06" db="EMBL/GenBank/DDBJ databases">
        <authorList>
            <consortium name="Pathogen Informatics"/>
            <person name="Doyle S."/>
        </authorList>
    </citation>
    <scope>NUCLEOTIDE SEQUENCE [LARGE SCALE GENOMIC DNA]</scope>
    <source>
        <strain evidence="11 12">NCTC10660</strain>
    </source>
</reference>
<evidence type="ECO:0000313" key="12">
    <source>
        <dbReference type="Proteomes" id="UP000254927"/>
    </source>
</evidence>
<organism evidence="11 12">
    <name type="scientific">Neisseria elongata</name>
    <dbReference type="NCBI Taxonomy" id="495"/>
    <lineage>
        <taxon>Bacteria</taxon>
        <taxon>Pseudomonadati</taxon>
        <taxon>Pseudomonadota</taxon>
        <taxon>Betaproteobacteria</taxon>
        <taxon>Neisseriales</taxon>
        <taxon>Neisseriaceae</taxon>
        <taxon>Neisseria</taxon>
    </lineage>
</organism>
<evidence type="ECO:0000256" key="4">
    <source>
        <dbReference type="ARBA" id="ARBA00022676"/>
    </source>
</evidence>
<name>A0A378TV37_NEIEL</name>
<keyword evidence="5 10" id="KW-0808">Transferase</keyword>
<dbReference type="EMBL" id="UGQW01000002">
    <property type="protein sequence ID" value="STZ66828.1"/>
    <property type="molecule type" value="Genomic_DNA"/>
</dbReference>
<keyword evidence="6 10" id="KW-0812">Transmembrane</keyword>
<protein>
    <recommendedName>
        <fullName evidence="9 10">Poly-beta-1,6-N-acetyl-D-glucosamine synthase</fullName>
        <shortName evidence="10">Poly-beta-1,6-GlcNAc synthase</shortName>
        <ecNumber evidence="10">2.4.1.-</ecNumber>
    </recommendedName>
</protein>
<evidence type="ECO:0000256" key="8">
    <source>
        <dbReference type="ARBA" id="ARBA00023136"/>
    </source>
</evidence>
<evidence type="ECO:0000256" key="3">
    <source>
        <dbReference type="ARBA" id="ARBA00022475"/>
    </source>
</evidence>
<dbReference type="PANTHER" id="PTHR43630">
    <property type="entry name" value="POLY-BETA-1,6-N-ACETYL-D-GLUCOSAMINE SYNTHASE"/>
    <property type="match status" value="1"/>
</dbReference>
<evidence type="ECO:0000256" key="7">
    <source>
        <dbReference type="ARBA" id="ARBA00022989"/>
    </source>
</evidence>
<keyword evidence="8 10" id="KW-0472">Membrane</keyword>
<evidence type="ECO:0000256" key="2">
    <source>
        <dbReference type="ARBA" id="ARBA00006739"/>
    </source>
</evidence>
<dbReference type="CDD" id="cd06423">
    <property type="entry name" value="CESA_like"/>
    <property type="match status" value="1"/>
</dbReference>
<gene>
    <name evidence="11" type="primary">pgaC</name>
    <name evidence="11" type="ORF">NCTC10660_00289</name>
</gene>
<feature type="transmembrane region" description="Helical" evidence="10">
    <location>
        <begin position="330"/>
        <end position="349"/>
    </location>
</feature>
<dbReference type="AlphaFoldDB" id="A0A378TV37"/>